<dbReference type="Gene3D" id="1.10.10.10">
    <property type="entry name" value="Winged helix-like DNA-binding domain superfamily/Winged helix DNA-binding domain"/>
    <property type="match status" value="1"/>
</dbReference>
<evidence type="ECO:0000313" key="3">
    <source>
        <dbReference type="Proteomes" id="UP000183002"/>
    </source>
</evidence>
<feature type="region of interest" description="Disordered" evidence="1">
    <location>
        <begin position="92"/>
        <end position="170"/>
    </location>
</feature>
<name>A0A1H8LWD2_9RHOB</name>
<sequence length="323" mass="34349">MSVQAITWALDYAAGSVTEKVLLLVLANYANEFGVSWPSQKTLADQTALGERTVRRVLADMERRGVIRRIVRRRGNGSRQSDMILLAAFDGRKPAPPGMLDDGPDGAEIDASDQPANGDNRPTRPLDNRPPDPDPPATVAALDTSKILKRTTTARDVPARVSSEPVSDQGAAPAADAEAACLAACGPGLSASARIAIVTTRPVIADWLAAGYDLTADILPTLADRTKQARTDPIRTWSYFTQAIAKCHAQRIALAARAKSAGETGTVATASAPINPQDVLKRTAEWLNSGRFVPPSAVNNTTRDALLQAGLVTEATLRAHQIY</sequence>
<dbReference type="OrthoDB" id="7776647at2"/>
<dbReference type="SUPFAM" id="SSF46785">
    <property type="entry name" value="Winged helix' DNA-binding domain"/>
    <property type="match status" value="1"/>
</dbReference>
<dbReference type="RefSeq" id="WP_050520788.1">
    <property type="nucleotide sequence ID" value="NZ_FOCO01000046.1"/>
</dbReference>
<feature type="compositionally biased region" description="Basic and acidic residues" evidence="1">
    <location>
        <begin position="121"/>
        <end position="132"/>
    </location>
</feature>
<proteinExistence type="predicted"/>
<evidence type="ECO:0000313" key="2">
    <source>
        <dbReference type="EMBL" id="SEO09340.1"/>
    </source>
</evidence>
<dbReference type="STRING" id="1077947.SAMN05216227_104614"/>
<protein>
    <submittedName>
        <fullName evidence="2">Helix-turn-helix domain-containing protein</fullName>
    </submittedName>
</protein>
<feature type="compositionally biased region" description="Acidic residues" evidence="1">
    <location>
        <begin position="102"/>
        <end position="111"/>
    </location>
</feature>
<dbReference type="AlphaFoldDB" id="A0A1H8LWD2"/>
<dbReference type="Pfam" id="PF13730">
    <property type="entry name" value="HTH_36"/>
    <property type="match status" value="1"/>
</dbReference>
<dbReference type="Proteomes" id="UP000183002">
    <property type="component" value="Unassembled WGS sequence"/>
</dbReference>
<dbReference type="EMBL" id="FOCO01000046">
    <property type="protein sequence ID" value="SEO09340.1"/>
    <property type="molecule type" value="Genomic_DNA"/>
</dbReference>
<dbReference type="InterPro" id="IPR036390">
    <property type="entry name" value="WH_DNA-bd_sf"/>
</dbReference>
<keyword evidence="3" id="KW-1185">Reference proteome</keyword>
<accession>A0A1H8LWD2</accession>
<gene>
    <name evidence="2" type="ORF">SAMN05216227_104614</name>
</gene>
<dbReference type="InterPro" id="IPR036388">
    <property type="entry name" value="WH-like_DNA-bd_sf"/>
</dbReference>
<evidence type="ECO:0000256" key="1">
    <source>
        <dbReference type="SAM" id="MobiDB-lite"/>
    </source>
</evidence>
<organism evidence="2 3">
    <name type="scientific">Pseudorhodobacter antarcticus</name>
    <dbReference type="NCBI Taxonomy" id="1077947"/>
    <lineage>
        <taxon>Bacteria</taxon>
        <taxon>Pseudomonadati</taxon>
        <taxon>Pseudomonadota</taxon>
        <taxon>Alphaproteobacteria</taxon>
        <taxon>Rhodobacterales</taxon>
        <taxon>Paracoccaceae</taxon>
        <taxon>Pseudorhodobacter</taxon>
    </lineage>
</organism>
<reference evidence="2 3" key="1">
    <citation type="submission" date="2016-10" db="EMBL/GenBank/DDBJ databases">
        <authorList>
            <person name="de Groot N.N."/>
        </authorList>
    </citation>
    <scope>NUCLEOTIDE SEQUENCE [LARGE SCALE GENOMIC DNA]</scope>
    <source>
        <strain evidence="2 3">CGMCC 1.10836</strain>
    </source>
</reference>